<reference evidence="2" key="1">
    <citation type="submission" date="2025-08" db="UniProtKB">
        <authorList>
            <consortium name="RefSeq"/>
        </authorList>
    </citation>
    <scope>IDENTIFICATION</scope>
    <source>
        <strain evidence="2">15112-1751.03</strain>
        <tissue evidence="2">Whole Adult</tissue>
    </source>
</reference>
<proteinExistence type="predicted"/>
<dbReference type="InterPro" id="IPR009961">
    <property type="entry name" value="DUF1487"/>
</dbReference>
<dbReference type="SUPFAM" id="SSF53720">
    <property type="entry name" value="ALDH-like"/>
    <property type="match status" value="1"/>
</dbReference>
<dbReference type="PANTHER" id="PTHR21644:SF0">
    <property type="entry name" value="AT02555P-RELATED"/>
    <property type="match status" value="1"/>
</dbReference>
<evidence type="ECO:0000313" key="1">
    <source>
        <dbReference type="Proteomes" id="UP000515160"/>
    </source>
</evidence>
<dbReference type="OrthoDB" id="310895at2759"/>
<dbReference type="PANTHER" id="PTHR21644">
    <property type="entry name" value="AT02555P-RELATED"/>
    <property type="match status" value="1"/>
</dbReference>
<dbReference type="InterPro" id="IPR016161">
    <property type="entry name" value="Ald_DH/histidinol_DH"/>
</dbReference>
<dbReference type="Proteomes" id="UP000515160">
    <property type="component" value="Chromosome X"/>
</dbReference>
<accession>A0A6P8WIB2</accession>
<protein>
    <submittedName>
        <fullName evidence="2">Uncharacterized protein LOC117567134</fullName>
    </submittedName>
</protein>
<name>A0A6P8WIB2_DROAB</name>
<dbReference type="RefSeq" id="XP_034102839.1">
    <property type="nucleotide sequence ID" value="XM_034246948.2"/>
</dbReference>
<sequence>MADKVTDEQKHINLSNLPMLPTPVITYGMVHKLECKQERKVTLPAVIDDGTSSVQLNLSSDTLGGAGEHKKDEKPFKYIWNSPCLMILFDGGDINSALHHLVTSLHDPFAENAVATLLVQESVRDTLIERVVEQMHQLDTQVANHPSYVRTLAKLQKLKAETIVGNPKVVPPNATPMLVSDLTHSFLGDGPTGVITMHTFRTPKEATQVNLKETLPYSSVSIWNEKLASAYEVCALLKEQTFMLNCYNVDLTPIEASHEAAKNDVKIVKGYHYETLTINHQRKIIVFAVGTIFAN</sequence>
<dbReference type="Pfam" id="PF07368">
    <property type="entry name" value="DUF1487"/>
    <property type="match status" value="1"/>
</dbReference>
<gene>
    <name evidence="2" type="primary">LOC117567134</name>
</gene>
<dbReference type="AlphaFoldDB" id="A0A6P8WIB2"/>
<keyword evidence="1" id="KW-1185">Reference proteome</keyword>
<evidence type="ECO:0000313" key="2">
    <source>
        <dbReference type="RefSeq" id="XP_034102839.1"/>
    </source>
</evidence>
<organism evidence="1 2">
    <name type="scientific">Drosophila albomicans</name>
    <name type="common">Fruit fly</name>
    <dbReference type="NCBI Taxonomy" id="7291"/>
    <lineage>
        <taxon>Eukaryota</taxon>
        <taxon>Metazoa</taxon>
        <taxon>Ecdysozoa</taxon>
        <taxon>Arthropoda</taxon>
        <taxon>Hexapoda</taxon>
        <taxon>Insecta</taxon>
        <taxon>Pterygota</taxon>
        <taxon>Neoptera</taxon>
        <taxon>Endopterygota</taxon>
        <taxon>Diptera</taxon>
        <taxon>Brachycera</taxon>
        <taxon>Muscomorpha</taxon>
        <taxon>Ephydroidea</taxon>
        <taxon>Drosophilidae</taxon>
        <taxon>Drosophila</taxon>
    </lineage>
</organism>
<dbReference type="GeneID" id="117567134"/>
<dbReference type="GO" id="GO:0016491">
    <property type="term" value="F:oxidoreductase activity"/>
    <property type="evidence" value="ECO:0007669"/>
    <property type="project" value="InterPro"/>
</dbReference>